<organism evidence="3 4">
    <name type="scientific">Naegleria fowleri</name>
    <name type="common">Brain eating amoeba</name>
    <dbReference type="NCBI Taxonomy" id="5763"/>
    <lineage>
        <taxon>Eukaryota</taxon>
        <taxon>Discoba</taxon>
        <taxon>Heterolobosea</taxon>
        <taxon>Tetramitia</taxon>
        <taxon>Eutetramitia</taxon>
        <taxon>Vahlkampfiidae</taxon>
        <taxon>Naegleria</taxon>
    </lineage>
</organism>
<keyword evidence="2" id="KW-0812">Transmembrane</keyword>
<protein>
    <submittedName>
        <fullName evidence="3">Uncharacterized protein</fullName>
    </submittedName>
</protein>
<evidence type="ECO:0000313" key="4">
    <source>
        <dbReference type="Proteomes" id="UP000444721"/>
    </source>
</evidence>
<dbReference type="VEuPathDB" id="AmoebaDB:NfTy_082570"/>
<evidence type="ECO:0000313" key="3">
    <source>
        <dbReference type="EMBL" id="KAF0976673.1"/>
    </source>
</evidence>
<dbReference type="OrthoDB" id="10390621at2759"/>
<feature type="transmembrane region" description="Helical" evidence="2">
    <location>
        <begin position="12"/>
        <end position="32"/>
    </location>
</feature>
<keyword evidence="2" id="KW-0472">Membrane</keyword>
<sequence length="335" mass="38447">MLNSFSALRVLVASKSVYLLNLVGVLCLVLMYKPYCREDQGSFVSKICVPCPPNSKCSIRAVMACSPGYTLKNEEICIKDDKPHQLAYQLSLAMKEHLEYQSYLYECIGEKNVSDKVGENDLFTVATASALKEVKNLSADERLFNQAFDLALELISENPKLYQIAIDAKKQLYSYKFHYWGSCLFNTWHGKKAKRGSENDIQEQTSTVLTRVKRSTKNTVETPTKNNTNSQQENIGEKEKEIENLKQLLRAKEQEIAASAEKTKLELEFLRKKEEDIRQELEKKENELSKFKDENENIKKKEQALSEEVQAKKAAIERLERDLAIASQKKEDDFF</sequence>
<comment type="caution">
    <text evidence="3">The sequence shown here is derived from an EMBL/GenBank/DDBJ whole genome shotgun (WGS) entry which is preliminary data.</text>
</comment>
<name>A0A6A5BFR1_NAEFO</name>
<proteinExistence type="predicted"/>
<dbReference type="VEuPathDB" id="AmoebaDB:FDP41_004572"/>
<dbReference type="AlphaFoldDB" id="A0A6A5BFR1"/>
<feature type="region of interest" description="Disordered" evidence="1">
    <location>
        <begin position="215"/>
        <end position="237"/>
    </location>
</feature>
<evidence type="ECO:0000256" key="2">
    <source>
        <dbReference type="SAM" id="Phobius"/>
    </source>
</evidence>
<dbReference type="Proteomes" id="UP000444721">
    <property type="component" value="Unassembled WGS sequence"/>
</dbReference>
<keyword evidence="2" id="KW-1133">Transmembrane helix</keyword>
<feature type="compositionally biased region" description="Polar residues" evidence="1">
    <location>
        <begin position="217"/>
        <end position="230"/>
    </location>
</feature>
<accession>A0A6A5BFR1</accession>
<dbReference type="VEuPathDB" id="AmoebaDB:NF0114680"/>
<keyword evidence="4" id="KW-1185">Reference proteome</keyword>
<dbReference type="RefSeq" id="XP_044561386.1">
    <property type="nucleotide sequence ID" value="XM_044708001.1"/>
</dbReference>
<dbReference type="EMBL" id="VFQX01000037">
    <property type="protein sequence ID" value="KAF0976673.1"/>
    <property type="molecule type" value="Genomic_DNA"/>
</dbReference>
<dbReference type="GeneID" id="68111790"/>
<gene>
    <name evidence="3" type="ORF">FDP41_004572</name>
</gene>
<reference evidence="3 4" key="1">
    <citation type="journal article" date="2019" name="Sci. Rep.">
        <title>Nanopore sequencing improves the draft genome of the human pathogenic amoeba Naegleria fowleri.</title>
        <authorList>
            <person name="Liechti N."/>
            <person name="Schurch N."/>
            <person name="Bruggmann R."/>
            <person name="Wittwer M."/>
        </authorList>
    </citation>
    <scope>NUCLEOTIDE SEQUENCE [LARGE SCALE GENOMIC DNA]</scope>
    <source>
        <strain evidence="3 4">ATCC 30894</strain>
    </source>
</reference>
<evidence type="ECO:0000256" key="1">
    <source>
        <dbReference type="SAM" id="MobiDB-lite"/>
    </source>
</evidence>